<comment type="caution">
    <text evidence="3">The sequence shown here is derived from an EMBL/GenBank/DDBJ whole genome shotgun (WGS) entry which is preliminary data.</text>
</comment>
<keyword evidence="1" id="KW-0238">DNA-binding</keyword>
<dbReference type="InterPro" id="IPR013096">
    <property type="entry name" value="Cupin_2"/>
</dbReference>
<dbReference type="InterPro" id="IPR011051">
    <property type="entry name" value="RmlC_Cupin_sf"/>
</dbReference>
<evidence type="ECO:0000256" key="1">
    <source>
        <dbReference type="ARBA" id="ARBA00023125"/>
    </source>
</evidence>
<keyword evidence="4" id="KW-1185">Reference proteome</keyword>
<dbReference type="SUPFAM" id="SSF51182">
    <property type="entry name" value="RmlC-like cupins"/>
    <property type="match status" value="1"/>
</dbReference>
<name>A0ABT5I2R0_VOGIN</name>
<evidence type="ECO:0000259" key="2">
    <source>
        <dbReference type="PROSITE" id="PS50943"/>
    </source>
</evidence>
<protein>
    <submittedName>
        <fullName evidence="3">Cupin domain-containing protein</fullName>
    </submittedName>
</protein>
<dbReference type="Proteomes" id="UP001221566">
    <property type="component" value="Unassembled WGS sequence"/>
</dbReference>
<evidence type="ECO:0000313" key="4">
    <source>
        <dbReference type="Proteomes" id="UP001221566"/>
    </source>
</evidence>
<dbReference type="SMART" id="SM00530">
    <property type="entry name" value="HTH_XRE"/>
    <property type="match status" value="1"/>
</dbReference>
<dbReference type="EMBL" id="JAQQKY010000002">
    <property type="protein sequence ID" value="MDC7690453.1"/>
    <property type="molecule type" value="Genomic_DNA"/>
</dbReference>
<accession>A0ABT5I2R0</accession>
<dbReference type="Pfam" id="PF13560">
    <property type="entry name" value="HTH_31"/>
    <property type="match status" value="1"/>
</dbReference>
<dbReference type="InterPro" id="IPR050807">
    <property type="entry name" value="TransReg_Diox_bact_type"/>
</dbReference>
<dbReference type="InterPro" id="IPR014710">
    <property type="entry name" value="RmlC-like_jellyroll"/>
</dbReference>
<dbReference type="RefSeq" id="WP_272802735.1">
    <property type="nucleotide sequence ID" value="NZ_JAQQKY010000002.1"/>
</dbReference>
<feature type="domain" description="HTH cro/C1-type" evidence="2">
    <location>
        <begin position="10"/>
        <end position="64"/>
    </location>
</feature>
<dbReference type="Gene3D" id="2.60.120.10">
    <property type="entry name" value="Jelly Rolls"/>
    <property type="match status" value="1"/>
</dbReference>
<dbReference type="InterPro" id="IPR001387">
    <property type="entry name" value="Cro/C1-type_HTH"/>
</dbReference>
<sequence>MSEETLGQRLRRYRRASGKTLVQVAKEAGLSAGFLSQAERDITGLSLSSLANIAQAVGVAVSELFESPRQDAPDSHEGQRQSYTVANMPQRYERLTTTYSGSVLNAVKLTLPPGYRSEVVAHSGDEFVYVLSGTVTYQVNGRDYVLAVGDSLHFDPQQKHAIRNDSDSSTEVISVGTLPLFENADSTQQTG</sequence>
<dbReference type="Gene3D" id="1.10.260.40">
    <property type="entry name" value="lambda repressor-like DNA-binding domains"/>
    <property type="match status" value="1"/>
</dbReference>
<dbReference type="CDD" id="cd00093">
    <property type="entry name" value="HTH_XRE"/>
    <property type="match status" value="1"/>
</dbReference>
<proteinExistence type="predicted"/>
<reference evidence="3 4" key="1">
    <citation type="submission" date="2023-01" db="EMBL/GenBank/DDBJ databases">
        <title>Novel species of the genus Vogesella isolated from rivers.</title>
        <authorList>
            <person name="Lu H."/>
        </authorList>
    </citation>
    <scope>NUCLEOTIDE SEQUENCE [LARGE SCALE GENOMIC DNA]</scope>
    <source>
        <strain evidence="3 4">SH7W</strain>
    </source>
</reference>
<dbReference type="PROSITE" id="PS50943">
    <property type="entry name" value="HTH_CROC1"/>
    <property type="match status" value="1"/>
</dbReference>
<dbReference type="InterPro" id="IPR010982">
    <property type="entry name" value="Lambda_DNA-bd_dom_sf"/>
</dbReference>
<dbReference type="Pfam" id="PF07883">
    <property type="entry name" value="Cupin_2"/>
    <property type="match status" value="1"/>
</dbReference>
<gene>
    <name evidence="3" type="ORF">PQU93_06590</name>
</gene>
<evidence type="ECO:0000313" key="3">
    <source>
        <dbReference type="EMBL" id="MDC7690453.1"/>
    </source>
</evidence>
<dbReference type="PANTHER" id="PTHR46797">
    <property type="entry name" value="HTH-TYPE TRANSCRIPTIONAL REGULATOR"/>
    <property type="match status" value="1"/>
</dbReference>
<dbReference type="SUPFAM" id="SSF47413">
    <property type="entry name" value="lambda repressor-like DNA-binding domains"/>
    <property type="match status" value="1"/>
</dbReference>
<organism evidence="3 4">
    <name type="scientific">Vogesella indigofera</name>
    <name type="common">Pseudomonas indigofera</name>
    <dbReference type="NCBI Taxonomy" id="45465"/>
    <lineage>
        <taxon>Bacteria</taxon>
        <taxon>Pseudomonadati</taxon>
        <taxon>Pseudomonadota</taxon>
        <taxon>Betaproteobacteria</taxon>
        <taxon>Neisseriales</taxon>
        <taxon>Chromobacteriaceae</taxon>
        <taxon>Vogesella</taxon>
    </lineage>
</organism>
<dbReference type="CDD" id="cd02209">
    <property type="entry name" value="cupin_XRE_C"/>
    <property type="match status" value="1"/>
</dbReference>
<dbReference type="PANTHER" id="PTHR46797:SF25">
    <property type="entry name" value="TRANSCRIPTIONAL REGULATOR"/>
    <property type="match status" value="1"/>
</dbReference>